<feature type="compositionally biased region" description="Polar residues" evidence="1">
    <location>
        <begin position="1"/>
        <end position="12"/>
    </location>
</feature>
<gene>
    <name evidence="2" type="ORF">JTE90_008117</name>
</gene>
<dbReference type="EMBL" id="JAFNEN010000450">
    <property type="protein sequence ID" value="KAG8182739.1"/>
    <property type="molecule type" value="Genomic_DNA"/>
</dbReference>
<organism evidence="2 3">
    <name type="scientific">Oedothorax gibbosus</name>
    <dbReference type="NCBI Taxonomy" id="931172"/>
    <lineage>
        <taxon>Eukaryota</taxon>
        <taxon>Metazoa</taxon>
        <taxon>Ecdysozoa</taxon>
        <taxon>Arthropoda</taxon>
        <taxon>Chelicerata</taxon>
        <taxon>Arachnida</taxon>
        <taxon>Araneae</taxon>
        <taxon>Araneomorphae</taxon>
        <taxon>Entelegynae</taxon>
        <taxon>Araneoidea</taxon>
        <taxon>Linyphiidae</taxon>
        <taxon>Erigoninae</taxon>
        <taxon>Oedothorax</taxon>
    </lineage>
</organism>
<evidence type="ECO:0000256" key="1">
    <source>
        <dbReference type="SAM" id="MobiDB-lite"/>
    </source>
</evidence>
<accession>A0AAV6UG44</accession>
<keyword evidence="3" id="KW-1185">Reference proteome</keyword>
<dbReference type="Proteomes" id="UP000827092">
    <property type="component" value="Unassembled WGS sequence"/>
</dbReference>
<sequence>MQTIITSGISTKGQRDDQQVSPTNPGSAFPMTSAASLPFRVVPPPPSLYRTKKENHSKRCLLLVAETNLFVRDARNNNHETTPVCVVRLLFGGGHFG</sequence>
<comment type="caution">
    <text evidence="2">The sequence shown here is derived from an EMBL/GenBank/DDBJ whole genome shotgun (WGS) entry which is preliminary data.</text>
</comment>
<evidence type="ECO:0000313" key="3">
    <source>
        <dbReference type="Proteomes" id="UP000827092"/>
    </source>
</evidence>
<name>A0AAV6UG44_9ARAC</name>
<proteinExistence type="predicted"/>
<feature type="region of interest" description="Disordered" evidence="1">
    <location>
        <begin position="1"/>
        <end position="36"/>
    </location>
</feature>
<evidence type="ECO:0000313" key="2">
    <source>
        <dbReference type="EMBL" id="KAG8182739.1"/>
    </source>
</evidence>
<dbReference type="AlphaFoldDB" id="A0AAV6UG44"/>
<protein>
    <submittedName>
        <fullName evidence="2">Uncharacterized protein</fullName>
    </submittedName>
</protein>
<reference evidence="2 3" key="1">
    <citation type="journal article" date="2022" name="Nat. Ecol. Evol.">
        <title>A masculinizing supergene underlies an exaggerated male reproductive morph in a spider.</title>
        <authorList>
            <person name="Hendrickx F."/>
            <person name="De Corte Z."/>
            <person name="Sonet G."/>
            <person name="Van Belleghem S.M."/>
            <person name="Kostlbacher S."/>
            <person name="Vangestel C."/>
        </authorList>
    </citation>
    <scope>NUCLEOTIDE SEQUENCE [LARGE SCALE GENOMIC DNA]</scope>
    <source>
        <strain evidence="2">W744_W776</strain>
    </source>
</reference>